<evidence type="ECO:0000259" key="2">
    <source>
        <dbReference type="Pfam" id="PF14291"/>
    </source>
</evidence>
<accession>A0A4Y2MNA1</accession>
<evidence type="ECO:0000256" key="1">
    <source>
        <dbReference type="SAM" id="MobiDB-lite"/>
    </source>
</evidence>
<name>A0A4Y2MNA1_ARAVE</name>
<feature type="region of interest" description="Disordered" evidence="1">
    <location>
        <begin position="1"/>
        <end position="20"/>
    </location>
</feature>
<dbReference type="OrthoDB" id="7555038at2759"/>
<keyword evidence="4" id="KW-1185">Reference proteome</keyword>
<dbReference type="InterPro" id="IPR012337">
    <property type="entry name" value="RNaseH-like_sf"/>
</dbReference>
<feature type="domain" description="DUF4371" evidence="2">
    <location>
        <begin position="38"/>
        <end position="206"/>
    </location>
</feature>
<dbReference type="Pfam" id="PF14291">
    <property type="entry name" value="DUF4371"/>
    <property type="match status" value="1"/>
</dbReference>
<reference evidence="3 4" key="1">
    <citation type="journal article" date="2019" name="Sci. Rep.">
        <title>Orb-weaving spider Araneus ventricosus genome elucidates the spidroin gene catalogue.</title>
        <authorList>
            <person name="Kono N."/>
            <person name="Nakamura H."/>
            <person name="Ohtoshi R."/>
            <person name="Moran D.A.P."/>
            <person name="Shinohara A."/>
            <person name="Yoshida Y."/>
            <person name="Fujiwara M."/>
            <person name="Mori M."/>
            <person name="Tomita M."/>
            <person name="Arakawa K."/>
        </authorList>
    </citation>
    <scope>NUCLEOTIDE SEQUENCE [LARGE SCALE GENOMIC DNA]</scope>
</reference>
<dbReference type="PANTHER" id="PTHR45749">
    <property type="match status" value="1"/>
</dbReference>
<gene>
    <name evidence="3" type="primary">THAP12_9</name>
    <name evidence="3" type="ORF">AVEN_218059_1</name>
</gene>
<proteinExistence type="predicted"/>
<protein>
    <submittedName>
        <fullName evidence="3">Repressor of the inhibitor of the protein kinase</fullName>
    </submittedName>
</protein>
<dbReference type="InterPro" id="IPR025398">
    <property type="entry name" value="DUF4371"/>
</dbReference>
<dbReference type="Proteomes" id="UP000499080">
    <property type="component" value="Unassembled WGS sequence"/>
</dbReference>
<evidence type="ECO:0000313" key="3">
    <source>
        <dbReference type="EMBL" id="GBN28143.1"/>
    </source>
</evidence>
<dbReference type="EMBL" id="BGPR01007606">
    <property type="protein sequence ID" value="GBN28143.1"/>
    <property type="molecule type" value="Genomic_DNA"/>
</dbReference>
<sequence>MNCDEDEGDEDGNDHDAEINKPSKRLIPIIQTIRFCGRQQIAVRGHRYGGRIGLEEPEKNDGNIRSLLRYRAKSGDNDLKDQLMNSGGRSMYTSSFIQNELINAFRHLIQSQLVRNVRKSISYSVLADETTDIIQIEQFSLCVRYVEDQSYKIREDFLTFAPVYDVNGEGLANTVLETLSILGLELKKMRSQGYNGAATMRGQFGGVQASIKEKLPLALCTHCLSYRLNLCLSDASNIPSIRNSMGVIKEVCRFFHMSDKRTEILKSMISDCCPEQKKRNLFHYVKHDEWKGTTRCFYLKTF</sequence>
<dbReference type="SUPFAM" id="SSF53098">
    <property type="entry name" value="Ribonuclease H-like"/>
    <property type="match status" value="1"/>
</dbReference>
<feature type="compositionally biased region" description="Acidic residues" evidence="1">
    <location>
        <begin position="1"/>
        <end position="13"/>
    </location>
</feature>
<dbReference type="AlphaFoldDB" id="A0A4Y2MNA1"/>
<organism evidence="3 4">
    <name type="scientific">Araneus ventricosus</name>
    <name type="common">Orbweaver spider</name>
    <name type="synonym">Epeira ventricosa</name>
    <dbReference type="NCBI Taxonomy" id="182803"/>
    <lineage>
        <taxon>Eukaryota</taxon>
        <taxon>Metazoa</taxon>
        <taxon>Ecdysozoa</taxon>
        <taxon>Arthropoda</taxon>
        <taxon>Chelicerata</taxon>
        <taxon>Arachnida</taxon>
        <taxon>Araneae</taxon>
        <taxon>Araneomorphae</taxon>
        <taxon>Entelegynae</taxon>
        <taxon>Araneoidea</taxon>
        <taxon>Araneidae</taxon>
        <taxon>Araneus</taxon>
    </lineage>
</organism>
<dbReference type="PANTHER" id="PTHR45749:SF21">
    <property type="entry name" value="DUF4371 DOMAIN-CONTAINING PROTEIN"/>
    <property type="match status" value="1"/>
</dbReference>
<comment type="caution">
    <text evidence="3">The sequence shown here is derived from an EMBL/GenBank/DDBJ whole genome shotgun (WGS) entry which is preliminary data.</text>
</comment>
<evidence type="ECO:0000313" key="4">
    <source>
        <dbReference type="Proteomes" id="UP000499080"/>
    </source>
</evidence>